<evidence type="ECO:0000313" key="2">
    <source>
        <dbReference type="EMBL" id="GEU65682.1"/>
    </source>
</evidence>
<sequence length="315" mass="35737">MFLGKYFPPSMVTKLKNEITDFCQCPDESLFEAWERYKLSIDRCSNHNMLPVTQTDTFYNDLTLRHRDTINATGGPFMKRRPEECYDLIENMTAHNNDWDTSAQQSESSSSITFSFDTKVAALKAEMVEINKNLMRVLQVNQQVKAVTPNCEICRESVTPSLAAENIILRNVGVDISFLHVFGALCYPKNDREDIKKLDVKGDIGFFIGYSATSCAYKVYNRTTKKILKTMNITFDELSAMAFEKCSSKPRIQSMTYGQIYTGLDLTYALSTITSQKPTERKLDLLFKAMYDDYIVGQPPTATRTTPTAPAPQVL</sequence>
<name>A0A6L2LZD1_TANCI</name>
<keyword evidence="2" id="KW-0695">RNA-directed DNA polymerase</keyword>
<keyword evidence="2" id="KW-0548">Nucleotidyltransferase</keyword>
<reference evidence="2" key="1">
    <citation type="journal article" date="2019" name="Sci. Rep.">
        <title>Draft genome of Tanacetum cinerariifolium, the natural source of mosquito coil.</title>
        <authorList>
            <person name="Yamashiro T."/>
            <person name="Shiraishi A."/>
            <person name="Satake H."/>
            <person name="Nakayama K."/>
        </authorList>
    </citation>
    <scope>NUCLEOTIDE SEQUENCE</scope>
</reference>
<proteinExistence type="predicted"/>
<dbReference type="InterPro" id="IPR057670">
    <property type="entry name" value="SH3_retrovirus"/>
</dbReference>
<gene>
    <name evidence="2" type="ORF">Tci_037660</name>
</gene>
<feature type="domain" description="Retroviral polymerase SH3-like" evidence="1">
    <location>
        <begin position="185"/>
        <end position="242"/>
    </location>
</feature>
<organism evidence="2">
    <name type="scientific">Tanacetum cinerariifolium</name>
    <name type="common">Dalmatian daisy</name>
    <name type="synonym">Chrysanthemum cinerariifolium</name>
    <dbReference type="NCBI Taxonomy" id="118510"/>
    <lineage>
        <taxon>Eukaryota</taxon>
        <taxon>Viridiplantae</taxon>
        <taxon>Streptophyta</taxon>
        <taxon>Embryophyta</taxon>
        <taxon>Tracheophyta</taxon>
        <taxon>Spermatophyta</taxon>
        <taxon>Magnoliopsida</taxon>
        <taxon>eudicotyledons</taxon>
        <taxon>Gunneridae</taxon>
        <taxon>Pentapetalae</taxon>
        <taxon>asterids</taxon>
        <taxon>campanulids</taxon>
        <taxon>Asterales</taxon>
        <taxon>Asteraceae</taxon>
        <taxon>Asteroideae</taxon>
        <taxon>Anthemideae</taxon>
        <taxon>Anthemidinae</taxon>
        <taxon>Tanacetum</taxon>
    </lineage>
</organism>
<dbReference type="GO" id="GO:0003964">
    <property type="term" value="F:RNA-directed DNA polymerase activity"/>
    <property type="evidence" value="ECO:0007669"/>
    <property type="project" value="UniProtKB-KW"/>
</dbReference>
<keyword evidence="2" id="KW-0808">Transferase</keyword>
<protein>
    <submittedName>
        <fullName evidence="2">Reverse transcriptase domain-containing protein</fullName>
    </submittedName>
</protein>
<accession>A0A6L2LZD1</accession>
<comment type="caution">
    <text evidence="2">The sequence shown here is derived from an EMBL/GenBank/DDBJ whole genome shotgun (WGS) entry which is preliminary data.</text>
</comment>
<evidence type="ECO:0000259" key="1">
    <source>
        <dbReference type="Pfam" id="PF25597"/>
    </source>
</evidence>
<dbReference type="AlphaFoldDB" id="A0A6L2LZD1"/>
<dbReference type="EMBL" id="BKCJ010005248">
    <property type="protein sequence ID" value="GEU65682.1"/>
    <property type="molecule type" value="Genomic_DNA"/>
</dbReference>
<dbReference type="Pfam" id="PF25597">
    <property type="entry name" value="SH3_retrovirus"/>
    <property type="match status" value="1"/>
</dbReference>